<evidence type="ECO:0000313" key="1">
    <source>
        <dbReference type="EMBL" id="KAF0892617.1"/>
    </source>
</evidence>
<proteinExistence type="predicted"/>
<gene>
    <name evidence="1" type="ORF">E2562_017336</name>
</gene>
<dbReference type="Proteomes" id="UP000479710">
    <property type="component" value="Unassembled WGS sequence"/>
</dbReference>
<dbReference type="EMBL" id="SPHZ02000011">
    <property type="protein sequence ID" value="KAF0892617.1"/>
    <property type="molecule type" value="Genomic_DNA"/>
</dbReference>
<accession>A0A6G1BY39</accession>
<comment type="caution">
    <text evidence="1">The sequence shown here is derived from an EMBL/GenBank/DDBJ whole genome shotgun (WGS) entry which is preliminary data.</text>
</comment>
<keyword evidence="2" id="KW-1185">Reference proteome</keyword>
<organism evidence="1 2">
    <name type="scientific">Oryza meyeriana var. granulata</name>
    <dbReference type="NCBI Taxonomy" id="110450"/>
    <lineage>
        <taxon>Eukaryota</taxon>
        <taxon>Viridiplantae</taxon>
        <taxon>Streptophyta</taxon>
        <taxon>Embryophyta</taxon>
        <taxon>Tracheophyta</taxon>
        <taxon>Spermatophyta</taxon>
        <taxon>Magnoliopsida</taxon>
        <taxon>Liliopsida</taxon>
        <taxon>Poales</taxon>
        <taxon>Poaceae</taxon>
        <taxon>BOP clade</taxon>
        <taxon>Oryzoideae</taxon>
        <taxon>Oryzeae</taxon>
        <taxon>Oryzinae</taxon>
        <taxon>Oryza</taxon>
        <taxon>Oryza meyeriana</taxon>
    </lineage>
</organism>
<reference evidence="1 2" key="1">
    <citation type="submission" date="2019-11" db="EMBL/GenBank/DDBJ databases">
        <title>Whole genome sequence of Oryza granulata.</title>
        <authorList>
            <person name="Li W."/>
        </authorList>
    </citation>
    <scope>NUCLEOTIDE SEQUENCE [LARGE SCALE GENOMIC DNA]</scope>
    <source>
        <strain evidence="2">cv. Menghai</strain>
        <tissue evidence="1">Leaf</tissue>
    </source>
</reference>
<sequence>MLGPLLLIDCGAHGDEGTLASAGEAGAVDGDLAGVGDGDLEAKTSVGEAGARDGDLAGAGDGVINAETFAREACARDGPLAGAGARALDAEELLQRLVLEMKHWQLHMMVGLTP</sequence>
<name>A0A6G1BY39_9ORYZ</name>
<evidence type="ECO:0000313" key="2">
    <source>
        <dbReference type="Proteomes" id="UP000479710"/>
    </source>
</evidence>
<protein>
    <submittedName>
        <fullName evidence="1">Uncharacterized protein</fullName>
    </submittedName>
</protein>
<dbReference type="AlphaFoldDB" id="A0A6G1BY39"/>